<feature type="transmembrane region" description="Helical" evidence="6">
    <location>
        <begin position="161"/>
        <end position="183"/>
    </location>
</feature>
<keyword evidence="2" id="KW-1003">Cell membrane</keyword>
<feature type="transmembrane region" description="Helical" evidence="6">
    <location>
        <begin position="311"/>
        <end position="329"/>
    </location>
</feature>
<feature type="domain" description="Na+/H+ antiporter NhaC-like C-terminal" evidence="7">
    <location>
        <begin position="190"/>
        <end position="490"/>
    </location>
</feature>
<dbReference type="Pfam" id="PF03553">
    <property type="entry name" value="Na_H_antiporter"/>
    <property type="match status" value="1"/>
</dbReference>
<dbReference type="KEGG" id="aalg:AREALGSMS7_00542"/>
<keyword evidence="5 6" id="KW-0472">Membrane</keyword>
<feature type="transmembrane region" description="Helical" evidence="6">
    <location>
        <begin position="341"/>
        <end position="362"/>
    </location>
</feature>
<dbReference type="InterPro" id="IPR018461">
    <property type="entry name" value="Na/H_Antiport_NhaC-like_C"/>
</dbReference>
<dbReference type="GO" id="GO:0005886">
    <property type="term" value="C:plasma membrane"/>
    <property type="evidence" value="ECO:0007669"/>
    <property type="project" value="UniProtKB-SubCell"/>
</dbReference>
<dbReference type="STRING" id="616991.GCA_000733925_03663"/>
<evidence type="ECO:0000256" key="2">
    <source>
        <dbReference type="ARBA" id="ARBA00022475"/>
    </source>
</evidence>
<feature type="transmembrane region" description="Helical" evidence="6">
    <location>
        <begin position="382"/>
        <end position="403"/>
    </location>
</feature>
<protein>
    <submittedName>
        <fullName evidence="8">Malate-2H(+)/Na(+)-lactate antiporter</fullName>
    </submittedName>
</protein>
<dbReference type="eggNOG" id="COG1757">
    <property type="taxonomic scope" value="Bacteria"/>
</dbReference>
<comment type="subcellular location">
    <subcellularLocation>
        <location evidence="1">Cell membrane</location>
        <topology evidence="1">Multi-pass membrane protein</topology>
    </subcellularLocation>
</comment>
<keyword evidence="4 6" id="KW-1133">Transmembrane helix</keyword>
<feature type="transmembrane region" description="Helical" evidence="6">
    <location>
        <begin position="68"/>
        <end position="85"/>
    </location>
</feature>
<feature type="transmembrane region" description="Helical" evidence="6">
    <location>
        <begin position="471"/>
        <end position="491"/>
    </location>
</feature>
<evidence type="ECO:0000259" key="7">
    <source>
        <dbReference type="Pfam" id="PF03553"/>
    </source>
</evidence>
<evidence type="ECO:0000313" key="9">
    <source>
        <dbReference type="Proteomes" id="UP000204551"/>
    </source>
</evidence>
<evidence type="ECO:0000313" key="8">
    <source>
        <dbReference type="EMBL" id="ASO04031.1"/>
    </source>
</evidence>
<evidence type="ECO:0000256" key="1">
    <source>
        <dbReference type="ARBA" id="ARBA00004651"/>
    </source>
</evidence>
<dbReference type="AlphaFoldDB" id="A0A221USY9"/>
<dbReference type="PANTHER" id="PTHR43478">
    <property type="entry name" value="NA+/H+ ANTIPORTER-RELATED"/>
    <property type="match status" value="1"/>
</dbReference>
<dbReference type="Proteomes" id="UP000204551">
    <property type="component" value="Chromosome"/>
</dbReference>
<evidence type="ECO:0000256" key="5">
    <source>
        <dbReference type="ARBA" id="ARBA00023136"/>
    </source>
</evidence>
<gene>
    <name evidence="8" type="primary">mleN</name>
    <name evidence="8" type="ORF">AREALGSMS7_00542</name>
</gene>
<evidence type="ECO:0000256" key="4">
    <source>
        <dbReference type="ARBA" id="ARBA00022989"/>
    </source>
</evidence>
<feature type="transmembrane region" description="Helical" evidence="6">
    <location>
        <begin position="112"/>
        <end position="140"/>
    </location>
</feature>
<dbReference type="EMBL" id="CP022515">
    <property type="protein sequence ID" value="ASO04031.1"/>
    <property type="molecule type" value="Genomic_DNA"/>
</dbReference>
<proteinExistence type="predicted"/>
<evidence type="ECO:0000256" key="6">
    <source>
        <dbReference type="SAM" id="Phobius"/>
    </source>
</evidence>
<name>A0A221USY9_9FLAO</name>
<accession>A0A221USY9</accession>
<feature type="transmembrane region" description="Helical" evidence="6">
    <location>
        <begin position="198"/>
        <end position="216"/>
    </location>
</feature>
<evidence type="ECO:0000256" key="3">
    <source>
        <dbReference type="ARBA" id="ARBA00022692"/>
    </source>
</evidence>
<feature type="transmembrane region" description="Helical" evidence="6">
    <location>
        <begin position="25"/>
        <end position="47"/>
    </location>
</feature>
<reference evidence="8 9" key="1">
    <citation type="submission" date="2017-07" db="EMBL/GenBank/DDBJ databases">
        <title>Genome Sequence of Arenibacter algicola Strain SMS7 Isolated from a culture of the Diatom Skeletonema marinoi.</title>
        <authorList>
            <person name="Topel M."/>
            <person name="Pinder M.I.M."/>
            <person name="Johansson O.N."/>
            <person name="Kourtchenko O."/>
            <person name="Godhe A."/>
            <person name="Clarke A.K."/>
        </authorList>
    </citation>
    <scope>NUCLEOTIDE SEQUENCE [LARGE SCALE GENOMIC DNA]</scope>
    <source>
        <strain evidence="8 9">SMS7</strain>
    </source>
</reference>
<sequence>MDNYGFLSILPPVIAIILALRTKQVYIALLFGIWFSWIIINDFNFLTGTLAAIEGLVDVFKSPGNTRTIMFSALVGALLLFIQYSKGVEGFINELNKVIAYFENKQSGYSRVVVQLMAMITGIVLFVETSISSLTVGTLYRPVFDKLKIPREKLAYIADSSSAPSSILIPFNAWGAFIMGLLLTQGIENPFSTMLSSIAYNFYPILAIAIVFVVIVTKKDIGSMAKAEKRTRETGKLLSDTAQPMLSSEVTSYGAKEGIKAKAYNMIVPLATMVFMMPINLAYTGWDAVEDSGSFTDHLFKAIGQGSGSSSVLYAVLTAILVAMVMYRSQKIMKTKEMIDLVLKGISELMPLALLMLLAFAIGDACNALGTGQFVANWSKDWLSPAFLPAVIFVISSFIAFSTGTSWGTFAIMMAIAIPMAEIHGAPLALVVAATLGGGVFGDHCSPISDTSIISSMASASDHIDHVNTQLPYALIGGLITVTLYVILGLIMI</sequence>
<dbReference type="RefSeq" id="WP_093977148.1">
    <property type="nucleotide sequence ID" value="NZ_CP022515.1"/>
</dbReference>
<keyword evidence="3 6" id="KW-0812">Transmembrane</keyword>
<dbReference type="PANTHER" id="PTHR43478:SF1">
    <property type="entry name" value="NA+_H+ ANTIPORTER NHAC-LIKE C-TERMINAL DOMAIN-CONTAINING PROTEIN"/>
    <property type="match status" value="1"/>
</dbReference>
<organism evidence="8 9">
    <name type="scientific">Arenibacter algicola</name>
    <dbReference type="NCBI Taxonomy" id="616991"/>
    <lineage>
        <taxon>Bacteria</taxon>
        <taxon>Pseudomonadati</taxon>
        <taxon>Bacteroidota</taxon>
        <taxon>Flavobacteriia</taxon>
        <taxon>Flavobacteriales</taxon>
        <taxon>Flavobacteriaceae</taxon>
        <taxon>Arenibacter</taxon>
    </lineage>
</organism>
<feature type="transmembrane region" description="Helical" evidence="6">
    <location>
        <begin position="263"/>
        <end position="283"/>
    </location>
</feature>
<feature type="transmembrane region" description="Helical" evidence="6">
    <location>
        <begin position="410"/>
        <end position="434"/>
    </location>
</feature>